<dbReference type="InterPro" id="IPR019807">
    <property type="entry name" value="Hexokinase_BS"/>
</dbReference>
<dbReference type="Pfam" id="PF00349">
    <property type="entry name" value="Hexokinase_1"/>
    <property type="match status" value="2"/>
</dbReference>
<dbReference type="InterPro" id="IPR022672">
    <property type="entry name" value="Hexokinase_N"/>
</dbReference>
<evidence type="ECO:0000256" key="10">
    <source>
        <dbReference type="ARBA" id="ARBA00044613"/>
    </source>
</evidence>
<comment type="catalytic activity">
    <reaction evidence="11">
        <text>D-fructose + ATP = D-fructose 6-phosphate + ADP + H(+)</text>
        <dbReference type="Rhea" id="RHEA:16125"/>
        <dbReference type="ChEBI" id="CHEBI:15378"/>
        <dbReference type="ChEBI" id="CHEBI:30616"/>
        <dbReference type="ChEBI" id="CHEBI:37721"/>
        <dbReference type="ChEBI" id="CHEBI:61527"/>
        <dbReference type="ChEBI" id="CHEBI:456216"/>
        <dbReference type="EC" id="2.7.1.1"/>
    </reaction>
    <physiologicalReaction direction="left-to-right" evidence="11">
        <dbReference type="Rhea" id="RHEA:16126"/>
    </physiologicalReaction>
</comment>
<evidence type="ECO:0000256" key="12">
    <source>
        <dbReference type="ARBA" id="ARBA00048160"/>
    </source>
</evidence>
<dbReference type="GO" id="GO:0019158">
    <property type="term" value="F:mannokinase activity"/>
    <property type="evidence" value="ECO:0007669"/>
    <property type="project" value="TreeGrafter"/>
</dbReference>
<keyword evidence="19" id="KW-1185">Reference proteome</keyword>
<evidence type="ECO:0000256" key="1">
    <source>
        <dbReference type="ARBA" id="ARBA00004888"/>
    </source>
</evidence>
<keyword evidence="7" id="KW-0418">Kinase</keyword>
<dbReference type="FunFam" id="3.30.420.40:FF:000494">
    <property type="entry name" value="Hexokinase 2"/>
    <property type="match status" value="1"/>
</dbReference>
<comment type="similarity">
    <text evidence="3">Belongs to the hexokinase family.</text>
</comment>
<dbReference type="Gene3D" id="3.40.367.20">
    <property type="match status" value="2"/>
</dbReference>
<dbReference type="InterPro" id="IPR043129">
    <property type="entry name" value="ATPase_NBD"/>
</dbReference>
<comment type="catalytic activity">
    <reaction evidence="12">
        <text>D-glucose + ATP = D-glucose 6-phosphate + ADP + H(+)</text>
        <dbReference type="Rhea" id="RHEA:17825"/>
        <dbReference type="ChEBI" id="CHEBI:4167"/>
        <dbReference type="ChEBI" id="CHEBI:15378"/>
        <dbReference type="ChEBI" id="CHEBI:30616"/>
        <dbReference type="ChEBI" id="CHEBI:61548"/>
        <dbReference type="ChEBI" id="CHEBI:456216"/>
        <dbReference type="EC" id="2.7.1.1"/>
    </reaction>
    <physiologicalReaction direction="left-to-right" evidence="12">
        <dbReference type="Rhea" id="RHEA:17826"/>
    </physiologicalReaction>
</comment>
<comment type="catalytic activity">
    <reaction evidence="10">
        <text>a D-hexose + ATP = a D-hexose 6-phosphate + ADP + H(+)</text>
        <dbReference type="Rhea" id="RHEA:22740"/>
        <dbReference type="ChEBI" id="CHEBI:4194"/>
        <dbReference type="ChEBI" id="CHEBI:15378"/>
        <dbReference type="ChEBI" id="CHEBI:30616"/>
        <dbReference type="ChEBI" id="CHEBI:229467"/>
        <dbReference type="ChEBI" id="CHEBI:456216"/>
        <dbReference type="EC" id="2.7.1.1"/>
    </reaction>
    <physiologicalReaction direction="left-to-right" evidence="10">
        <dbReference type="Rhea" id="RHEA:22741"/>
    </physiologicalReaction>
</comment>
<organism evidence="18 19">
    <name type="scientific">Zapornia atra</name>
    <name type="common">Henderson crake</name>
    <dbReference type="NCBI Taxonomy" id="2585822"/>
    <lineage>
        <taxon>Eukaryota</taxon>
        <taxon>Metazoa</taxon>
        <taxon>Chordata</taxon>
        <taxon>Craniata</taxon>
        <taxon>Vertebrata</taxon>
        <taxon>Euteleostomi</taxon>
        <taxon>Archelosauria</taxon>
        <taxon>Archosauria</taxon>
        <taxon>Dinosauria</taxon>
        <taxon>Saurischia</taxon>
        <taxon>Theropoda</taxon>
        <taxon>Coelurosauria</taxon>
        <taxon>Aves</taxon>
        <taxon>Neognathae</taxon>
        <taxon>Neoaves</taxon>
        <taxon>Gruiformes</taxon>
        <taxon>Rallidae</taxon>
        <taxon>Zapornia</taxon>
    </lineage>
</organism>
<keyword evidence="15" id="KW-0732">Signal</keyword>
<dbReference type="SUPFAM" id="SSF53067">
    <property type="entry name" value="Actin-like ATPase domain"/>
    <property type="match status" value="4"/>
</dbReference>
<comment type="function">
    <text evidence="14">Catalyzes the phosphorylation of various hexoses to hexose 6-phosphate.</text>
</comment>
<dbReference type="FunFam" id="3.40.367.20:FF:000005">
    <property type="entry name" value="Phosphotransferase"/>
    <property type="match status" value="1"/>
</dbReference>
<feature type="non-terminal residue" evidence="18">
    <location>
        <position position="891"/>
    </location>
</feature>
<dbReference type="Pfam" id="PF03727">
    <property type="entry name" value="Hexokinase_2"/>
    <property type="match status" value="2"/>
</dbReference>
<dbReference type="UniPathway" id="UPA00109">
    <property type="reaction ID" value="UER00180"/>
</dbReference>
<dbReference type="InterPro" id="IPR001312">
    <property type="entry name" value="Hexokinase"/>
</dbReference>
<comment type="pathway">
    <text evidence="2">Carbohydrate metabolism; hexose metabolism.</text>
</comment>
<dbReference type="PROSITE" id="PS00378">
    <property type="entry name" value="HEXOKINASE_1"/>
    <property type="match status" value="1"/>
</dbReference>
<dbReference type="EC" id="2.7.1.1" evidence="4"/>
<evidence type="ECO:0000256" key="15">
    <source>
        <dbReference type="SAM" id="SignalP"/>
    </source>
</evidence>
<dbReference type="GO" id="GO:0001678">
    <property type="term" value="P:intracellular glucose homeostasis"/>
    <property type="evidence" value="ECO:0007669"/>
    <property type="project" value="InterPro"/>
</dbReference>
<feature type="chain" id="PRO_5029801225" description="hexokinase" evidence="15">
    <location>
        <begin position="22"/>
        <end position="891"/>
    </location>
</feature>
<dbReference type="GO" id="GO:0005829">
    <property type="term" value="C:cytosol"/>
    <property type="evidence" value="ECO:0007669"/>
    <property type="project" value="TreeGrafter"/>
</dbReference>
<keyword evidence="8" id="KW-0067">ATP-binding</keyword>
<evidence type="ECO:0000256" key="7">
    <source>
        <dbReference type="ARBA" id="ARBA00022777"/>
    </source>
</evidence>
<evidence type="ECO:0000256" key="9">
    <source>
        <dbReference type="ARBA" id="ARBA00023152"/>
    </source>
</evidence>
<dbReference type="GO" id="GO:0006096">
    <property type="term" value="P:glycolytic process"/>
    <property type="evidence" value="ECO:0007669"/>
    <property type="project" value="UniProtKB-UniPathway"/>
</dbReference>
<evidence type="ECO:0000256" key="5">
    <source>
        <dbReference type="ARBA" id="ARBA00022679"/>
    </source>
</evidence>
<dbReference type="UniPathway" id="UPA00242"/>
<evidence type="ECO:0000256" key="6">
    <source>
        <dbReference type="ARBA" id="ARBA00022741"/>
    </source>
</evidence>
<evidence type="ECO:0000256" key="2">
    <source>
        <dbReference type="ARBA" id="ARBA00005028"/>
    </source>
</evidence>
<dbReference type="Proteomes" id="UP000557426">
    <property type="component" value="Unassembled WGS sequence"/>
</dbReference>
<feature type="domain" description="Hexokinase C-terminal" evidence="17">
    <location>
        <begin position="650"/>
        <end position="884"/>
    </location>
</feature>
<dbReference type="PROSITE" id="PS51748">
    <property type="entry name" value="HEXOKINASE_2"/>
    <property type="match status" value="2"/>
</dbReference>
<sequence length="891" mass="97377">QVQQALLALTIPLEMLQVVKSCMLQAMHKGLSCQTHAEANVRMLPTYICSTPDGTEKGDFLVVELCQSHIRTLWVTLLGDGNHSPQVTHKIFDMQQDIMQGSGEALFDFIAQCVHQFLADISSSQQRIPLGFVFPFSCRQTQLDKAELISWSKGFSCTDVEGKDVVQLLQAAINKQELYHVDVVALMNDTVGTMMTCSMGETPCEVALIVGTGTNSCFMAEARLVEMAEGTSGRMCVNTEWGYFGDDGTLCDILTPYDQSVDQESPNPGEKRFEKLVGSLYLGEIIRHVLIALATEKALFHGSNITVLRSKDVLKTQQVLKIINAEGGMAEARRTLEALGLQPSERDCCRVQQVCRAVVSRAAALCAAGLAAILSHMCQSRKLERLVVNVGVDGELYRDYARFGEILQNVTGLLAPECLATLLPAVDGTGQGAAIVTAVGLRLAAQRREVDCLLAPLRLSHADLERVQALMRQEMELGLGCETNANASVRMLPTYVQNTPDGTERGDFLALDLGGTNFRVLVVRVAQDGIRIASKVYVIPTTIMQGTGEALFDHIIECIMDFQLKEDLMEQTLPLGFTFSFPCQQLGLDKAILLTWTKGFSASDCVGKDVVQLLREAAQRKQHLGLKVVAVVNDTVGTMMSCGYDDPKCEIGLIVGTGTNACYMEETRNVGTVEGEQGRMCINMEWGAFGDNGCLDDIFTSFDRLVDEKTINVGKQRFEKLISGMYLGEIVRHILLALVEKQLLFCGKPCPKLQTKDIFQTKFLSSIEMDGLALQQVQGTLQDLELEASFEDSILVQEVCQTVSTRAAHLCAAGLAAVVEKMRENRGLDQLAVSVGVDGTLYKMHPHFSKRLQQMLHHLAPNCTVTFLESEDGSGKGAALVAAVACRGSEP</sequence>
<name>A0A7L3FXI3_9GRUI</name>
<keyword evidence="6" id="KW-0547">Nucleotide-binding</keyword>
<feature type="signal peptide" evidence="15">
    <location>
        <begin position="1"/>
        <end position="21"/>
    </location>
</feature>
<feature type="domain" description="Hexokinase N-terminal" evidence="16">
    <location>
        <begin position="450"/>
        <end position="644"/>
    </location>
</feature>
<evidence type="ECO:0000313" key="19">
    <source>
        <dbReference type="Proteomes" id="UP000557426"/>
    </source>
</evidence>
<feature type="domain" description="Hexokinase N-terminal" evidence="16">
    <location>
        <begin position="2"/>
        <end position="198"/>
    </location>
</feature>
<evidence type="ECO:0000256" key="14">
    <source>
        <dbReference type="ARBA" id="ARBA00059457"/>
    </source>
</evidence>
<comment type="pathway">
    <text evidence="1">Carbohydrate degradation; glycolysis; D-glyceraldehyde 3-phosphate and glycerone phosphate from D-glucose: step 1/4.</text>
</comment>
<dbReference type="PRINTS" id="PR00475">
    <property type="entry name" value="HEXOKINASE"/>
</dbReference>
<proteinExistence type="inferred from homology"/>
<feature type="domain" description="Hexokinase C-terminal" evidence="17">
    <location>
        <begin position="206"/>
        <end position="439"/>
    </location>
</feature>
<dbReference type="PANTHER" id="PTHR19443">
    <property type="entry name" value="HEXOKINASE"/>
    <property type="match status" value="1"/>
</dbReference>
<feature type="non-terminal residue" evidence="18">
    <location>
        <position position="1"/>
    </location>
</feature>
<comment type="caution">
    <text evidence="18">The sequence shown here is derived from an EMBL/GenBank/DDBJ whole genome shotgun (WGS) entry which is preliminary data.</text>
</comment>
<protein>
    <recommendedName>
        <fullName evidence="4">hexokinase</fullName>
        <ecNumber evidence="4">2.7.1.1</ecNumber>
    </recommendedName>
</protein>
<dbReference type="FunFam" id="3.30.420.40:FF:000095">
    <property type="entry name" value="Phosphotransferase"/>
    <property type="match status" value="1"/>
</dbReference>
<dbReference type="Gene3D" id="3.30.420.40">
    <property type="match status" value="2"/>
</dbReference>
<dbReference type="GO" id="GO:0005536">
    <property type="term" value="F:D-glucose binding"/>
    <property type="evidence" value="ECO:0007669"/>
    <property type="project" value="InterPro"/>
</dbReference>
<dbReference type="FunFam" id="3.40.367.20:FF:000001">
    <property type="entry name" value="Hexokinase 1"/>
    <property type="match status" value="1"/>
</dbReference>
<evidence type="ECO:0000256" key="11">
    <source>
        <dbReference type="ARBA" id="ARBA00047905"/>
    </source>
</evidence>
<evidence type="ECO:0000259" key="16">
    <source>
        <dbReference type="Pfam" id="PF00349"/>
    </source>
</evidence>
<accession>A0A7L3FXI3</accession>
<dbReference type="GO" id="GO:0006006">
    <property type="term" value="P:glucose metabolic process"/>
    <property type="evidence" value="ECO:0007669"/>
    <property type="project" value="TreeGrafter"/>
</dbReference>
<gene>
    <name evidence="18" type="primary">Hk3</name>
    <name evidence="18" type="ORF">ZAPATR_R03269</name>
</gene>
<evidence type="ECO:0000259" key="17">
    <source>
        <dbReference type="Pfam" id="PF03727"/>
    </source>
</evidence>
<dbReference type="GO" id="GO:0004340">
    <property type="term" value="F:glucokinase activity"/>
    <property type="evidence" value="ECO:0007669"/>
    <property type="project" value="TreeGrafter"/>
</dbReference>
<dbReference type="GO" id="GO:0005524">
    <property type="term" value="F:ATP binding"/>
    <property type="evidence" value="ECO:0007669"/>
    <property type="project" value="UniProtKB-KW"/>
</dbReference>
<comment type="catalytic activity">
    <reaction evidence="13">
        <text>D-mannose + ATP = D-mannose 6-phosphate + ADP + H(+)</text>
        <dbReference type="Rhea" id="RHEA:11028"/>
        <dbReference type="ChEBI" id="CHEBI:4208"/>
        <dbReference type="ChEBI" id="CHEBI:15378"/>
        <dbReference type="ChEBI" id="CHEBI:30616"/>
        <dbReference type="ChEBI" id="CHEBI:58735"/>
        <dbReference type="ChEBI" id="CHEBI:456216"/>
        <dbReference type="EC" id="2.7.1.1"/>
    </reaction>
    <physiologicalReaction direction="left-to-right" evidence="13">
        <dbReference type="Rhea" id="RHEA:11029"/>
    </physiologicalReaction>
</comment>
<evidence type="ECO:0000313" key="18">
    <source>
        <dbReference type="EMBL" id="NXT84838.1"/>
    </source>
</evidence>
<dbReference type="GO" id="GO:0008865">
    <property type="term" value="F:fructokinase activity"/>
    <property type="evidence" value="ECO:0007669"/>
    <property type="project" value="TreeGrafter"/>
</dbReference>
<evidence type="ECO:0000256" key="4">
    <source>
        <dbReference type="ARBA" id="ARBA00012324"/>
    </source>
</evidence>
<dbReference type="PANTHER" id="PTHR19443:SF1">
    <property type="entry name" value="HEXOKINASE-3"/>
    <property type="match status" value="1"/>
</dbReference>
<dbReference type="GO" id="GO:0005739">
    <property type="term" value="C:mitochondrion"/>
    <property type="evidence" value="ECO:0007669"/>
    <property type="project" value="TreeGrafter"/>
</dbReference>
<dbReference type="EMBL" id="VZTU01031579">
    <property type="protein sequence ID" value="NXT84838.1"/>
    <property type="molecule type" value="Genomic_DNA"/>
</dbReference>
<evidence type="ECO:0000256" key="13">
    <source>
        <dbReference type="ARBA" id="ARBA00050361"/>
    </source>
</evidence>
<keyword evidence="9" id="KW-0324">Glycolysis</keyword>
<dbReference type="AlphaFoldDB" id="A0A7L3FXI3"/>
<reference evidence="18 19" key="1">
    <citation type="submission" date="2019-09" db="EMBL/GenBank/DDBJ databases">
        <title>Bird 10,000 Genomes (B10K) Project - Family phase.</title>
        <authorList>
            <person name="Zhang G."/>
        </authorList>
    </citation>
    <scope>NUCLEOTIDE SEQUENCE [LARGE SCALE GENOMIC DNA]</scope>
    <source>
        <strain evidence="18">B10K-DU-011-47</strain>
        <tissue evidence="18">Mixed tissue sample</tissue>
    </source>
</reference>
<evidence type="ECO:0000256" key="8">
    <source>
        <dbReference type="ARBA" id="ARBA00022840"/>
    </source>
</evidence>
<evidence type="ECO:0000256" key="3">
    <source>
        <dbReference type="ARBA" id="ARBA00009225"/>
    </source>
</evidence>
<keyword evidence="5" id="KW-0808">Transferase</keyword>
<dbReference type="InterPro" id="IPR022673">
    <property type="entry name" value="Hexokinase_C"/>
</dbReference>